<dbReference type="EMBL" id="LRPN01000070">
    <property type="protein sequence ID" value="KWZ81634.1"/>
    <property type="molecule type" value="Genomic_DNA"/>
</dbReference>
<gene>
    <name evidence="1" type="ORF">HMPREF3213_01951</name>
</gene>
<proteinExistence type="predicted"/>
<evidence type="ECO:0000313" key="1">
    <source>
        <dbReference type="EMBL" id="KWZ81634.1"/>
    </source>
</evidence>
<dbReference type="SUPFAM" id="SSF56059">
    <property type="entry name" value="Glutathione synthetase ATP-binding domain-like"/>
    <property type="match status" value="1"/>
</dbReference>
<name>A0A133KPY6_HEYCO</name>
<organism evidence="1 2">
    <name type="scientific">Heyndrickxia coagulans</name>
    <name type="common">Weizmannia coagulans</name>
    <dbReference type="NCBI Taxonomy" id="1398"/>
    <lineage>
        <taxon>Bacteria</taxon>
        <taxon>Bacillati</taxon>
        <taxon>Bacillota</taxon>
        <taxon>Bacilli</taxon>
        <taxon>Bacillales</taxon>
        <taxon>Bacillaceae</taxon>
        <taxon>Heyndrickxia</taxon>
    </lineage>
</organism>
<sequence length="460" mass="51927">MKRGVLQMARKYKIEFFEASDPILYTPQSLPILEHTDKVAFGSKIAAAKIEPHPNGRNVFSVSSALAGELRMPAFLTVLHCFQNSDILMLGPLVGIFTAGFTPFENRPAGARSAWFAKLLSAQPDAGVVPFLFGEQHIDWEQGVITGYFYGRAGWEKQEVPFPNAIYDRLPNRKSEKLVNAQKIKEKLENEYFIPWYNPGFFNKLEIHERLFQDPDVRPYLPETNPLTSFHQIERMLSDYGMVYIKPVNGSLGLGVHQILYHHASGAYYCRYRDTGNRLLKFSSLENLMNRVFSKKQWNRLLVQQGIFLVTDGGRPVDFRVHTNKDGDGNWVVTAIAAKVAGPGSPTTHVRSGGLIKTLPELTENPEQQEMYRHALETAALKLSRAIDEHVEGIIGEIGFDLGISTDGKVWLFEANSKPGRSIFNHPFMKACDLLTRKMSLSFAVYLTERQVQSPGEMFP</sequence>
<dbReference type="InterPro" id="IPR026838">
    <property type="entry name" value="YheC/D"/>
</dbReference>
<dbReference type="Proteomes" id="UP000070376">
    <property type="component" value="Unassembled WGS sequence"/>
</dbReference>
<reference evidence="2" key="1">
    <citation type="submission" date="2016-01" db="EMBL/GenBank/DDBJ databases">
        <authorList>
            <person name="Mitreva M."/>
            <person name="Pepin K.H."/>
            <person name="Mihindukulasuriya K.A."/>
            <person name="Fulton R."/>
            <person name="Fronick C."/>
            <person name="O'Laughlin M."/>
            <person name="Miner T."/>
            <person name="Herter B."/>
            <person name="Rosa B.A."/>
            <person name="Cordes M."/>
            <person name="Tomlinson C."/>
            <person name="Wollam A."/>
            <person name="Palsikar V.B."/>
            <person name="Mardis E.R."/>
            <person name="Wilson R.K."/>
        </authorList>
    </citation>
    <scope>NUCLEOTIDE SEQUENCE [LARGE SCALE GENOMIC DNA]</scope>
    <source>
        <strain evidence="2">GED7749B</strain>
    </source>
</reference>
<accession>A0A133KPY6</accession>
<protein>
    <recommendedName>
        <fullName evidence="3">Glutathione synthetase</fullName>
    </recommendedName>
</protein>
<comment type="caution">
    <text evidence="1">The sequence shown here is derived from an EMBL/GenBank/DDBJ whole genome shotgun (WGS) entry which is preliminary data.</text>
</comment>
<evidence type="ECO:0000313" key="2">
    <source>
        <dbReference type="Proteomes" id="UP000070376"/>
    </source>
</evidence>
<dbReference type="PATRIC" id="fig|1398.22.peg.1951"/>
<evidence type="ECO:0008006" key="3">
    <source>
        <dbReference type="Google" id="ProtNLM"/>
    </source>
</evidence>
<dbReference type="AlphaFoldDB" id="A0A133KPY6"/>
<dbReference type="Pfam" id="PF14398">
    <property type="entry name" value="ATPgrasp_YheCD"/>
    <property type="match status" value="1"/>
</dbReference>